<reference evidence="1 2" key="1">
    <citation type="journal article" date="2018" name="Genome Biol. Evol.">
        <title>Multiple Roots of Fruiting Body Formation in Amoebozoa.</title>
        <authorList>
            <person name="Hillmann F."/>
            <person name="Forbes G."/>
            <person name="Novohradska S."/>
            <person name="Ferling I."/>
            <person name="Riege K."/>
            <person name="Groth M."/>
            <person name="Westermann M."/>
            <person name="Marz M."/>
            <person name="Spaller T."/>
            <person name="Winckler T."/>
            <person name="Schaap P."/>
            <person name="Glockner G."/>
        </authorList>
    </citation>
    <scope>NUCLEOTIDE SEQUENCE [LARGE SCALE GENOMIC DNA]</scope>
    <source>
        <strain evidence="1 2">Jena</strain>
    </source>
</reference>
<evidence type="ECO:0000313" key="2">
    <source>
        <dbReference type="Proteomes" id="UP000241769"/>
    </source>
</evidence>
<comment type="caution">
    <text evidence="1">The sequence shown here is derived from an EMBL/GenBank/DDBJ whole genome shotgun (WGS) entry which is preliminary data.</text>
</comment>
<dbReference type="InterPro" id="IPR018881">
    <property type="entry name" value="C2orf69_mit"/>
</dbReference>
<protein>
    <submittedName>
        <fullName evidence="1">Uncharacterized protein</fullName>
    </submittedName>
</protein>
<accession>A0A2P6N7S5</accession>
<dbReference type="Pfam" id="PF10561">
    <property type="entry name" value="C2orf69"/>
    <property type="match status" value="1"/>
</dbReference>
<dbReference type="AlphaFoldDB" id="A0A2P6N7S5"/>
<evidence type="ECO:0000313" key="1">
    <source>
        <dbReference type="EMBL" id="PRP80003.1"/>
    </source>
</evidence>
<dbReference type="OrthoDB" id="419333at2759"/>
<dbReference type="Proteomes" id="UP000241769">
    <property type="component" value="Unassembled WGS sequence"/>
</dbReference>
<dbReference type="InParanoid" id="A0A2P6N7S5"/>
<gene>
    <name evidence="1" type="ORF">PROFUN_12290</name>
</gene>
<dbReference type="PANTHER" id="PTHR31296">
    <property type="entry name" value="UPF0565 PROTEIN C2ORF69"/>
    <property type="match status" value="1"/>
</dbReference>
<keyword evidence="2" id="KW-1185">Reference proteome</keyword>
<proteinExistence type="predicted"/>
<dbReference type="GO" id="GO:0005739">
    <property type="term" value="C:mitochondrion"/>
    <property type="evidence" value="ECO:0007669"/>
    <property type="project" value="TreeGrafter"/>
</dbReference>
<name>A0A2P6N7S5_9EUKA</name>
<sequence>MTVFPRENGVVPDKFVRITVSGHISSNELLILPRQDAATNGDIQDTEPRMAKFGDLPYLKYSLERTAEMLQKRYAKEKAAIIVVRPSRKVDSFSCFDNLLRPGMGIVHLEKLLHNAGDHVNPDLPICLIAFSKGVLVLNSFLAELSTSITPIKSKYILDWQAEDIDSLLPTWEESSRITRQQTPQGRAVMWSSVNLIRDFFDRVRDIHYVDGHRFPTNPSVTTHSLQHLKEKRINLWLHATPRQLKSEREWIRKEFEIFLRECALLLDEKNLFHRLYYEDEAPTMEQHFQVLWSFEKEKEDKTS</sequence>
<dbReference type="EMBL" id="MDYQ01000164">
    <property type="protein sequence ID" value="PRP80003.1"/>
    <property type="molecule type" value="Genomic_DNA"/>
</dbReference>
<organism evidence="1 2">
    <name type="scientific">Planoprotostelium fungivorum</name>
    <dbReference type="NCBI Taxonomy" id="1890364"/>
    <lineage>
        <taxon>Eukaryota</taxon>
        <taxon>Amoebozoa</taxon>
        <taxon>Evosea</taxon>
        <taxon>Variosea</taxon>
        <taxon>Cavosteliida</taxon>
        <taxon>Cavosteliaceae</taxon>
        <taxon>Planoprotostelium</taxon>
    </lineage>
</organism>
<dbReference type="PANTHER" id="PTHR31296:SF1">
    <property type="entry name" value="MITOCHONDRIAL PROTEIN C2ORF69"/>
    <property type="match status" value="1"/>
</dbReference>